<dbReference type="Pfam" id="PF14247">
    <property type="entry name" value="DUF4344"/>
    <property type="match status" value="1"/>
</dbReference>
<evidence type="ECO:0000256" key="1">
    <source>
        <dbReference type="SAM" id="SignalP"/>
    </source>
</evidence>
<dbReference type="EMBL" id="AP018165">
    <property type="protein sequence ID" value="BAX96545.1"/>
    <property type="molecule type" value="Genomic_DNA"/>
</dbReference>
<dbReference type="OrthoDB" id="935695at2"/>
<dbReference type="AlphaFoldDB" id="A0A1Z4EUB9"/>
<organism evidence="2 3">
    <name type="scientific">[Mycobacterium] stephanolepidis</name>
    <dbReference type="NCBI Taxonomy" id="1520670"/>
    <lineage>
        <taxon>Bacteria</taxon>
        <taxon>Bacillati</taxon>
        <taxon>Actinomycetota</taxon>
        <taxon>Actinomycetes</taxon>
        <taxon>Mycobacteriales</taxon>
        <taxon>Mycobacteriaceae</taxon>
        <taxon>Mycobacteroides</taxon>
    </lineage>
</organism>
<reference evidence="3" key="1">
    <citation type="journal article" date="2017" name="Genome Announc.">
        <title>Complete Genome Sequence of Mycobacterium stephanolepidis.</title>
        <authorList>
            <person name="Fukano H."/>
            <person name="Yoshida M."/>
            <person name="Katayama Y."/>
            <person name="Omatsu T."/>
            <person name="Mizutani T."/>
            <person name="Kurata O."/>
            <person name="Wada S."/>
            <person name="Hoshino Y."/>
        </authorList>
    </citation>
    <scope>NUCLEOTIDE SEQUENCE [LARGE SCALE GENOMIC DNA]</scope>
    <source>
        <strain evidence="3">NJB0901</strain>
    </source>
</reference>
<evidence type="ECO:0000313" key="2">
    <source>
        <dbReference type="EMBL" id="BAX96545.1"/>
    </source>
</evidence>
<dbReference type="RefSeq" id="WP_096499729.1">
    <property type="nucleotide sequence ID" value="NZ_AP018165.1"/>
</dbReference>
<proteinExistence type="predicted"/>
<accession>A0A1Z4EUB9</accession>
<protein>
    <recommendedName>
        <fullName evidence="4">Metallopeptidase DUF4344</fullName>
    </recommendedName>
</protein>
<reference evidence="2 3" key="2">
    <citation type="journal article" date="2017" name="Int. J. Syst. Evol. Microbiol.">
        <title>Mycobacterium stephanolepidis sp. nov., a rapidly growing species related to Mycobacterium chelonae, isolated from marine teleost fish, Stephanolepis cirrhifer.</title>
        <authorList>
            <person name="Fukano H."/>
            <person name="Wada S."/>
            <person name="Kurata O."/>
            <person name="Katayama K."/>
            <person name="Fujiwara N."/>
            <person name="Hoshino Y."/>
        </authorList>
    </citation>
    <scope>NUCLEOTIDE SEQUENCE [LARGE SCALE GENOMIC DNA]</scope>
    <source>
        <strain evidence="2 3">NJB0901</strain>
    </source>
</reference>
<name>A0A1Z4EUB9_9MYCO</name>
<dbReference type="Proteomes" id="UP000217954">
    <property type="component" value="Chromosome"/>
</dbReference>
<evidence type="ECO:0000313" key="3">
    <source>
        <dbReference type="Proteomes" id="UP000217954"/>
    </source>
</evidence>
<sequence>MDVGSWVRSALAGALAAVLVAGCGSTAAPVEGTTAVTTEAPVSGRFTVAYKPSGGPATAGEETFLRNRRVLEDFADHMNAYVRMPRDVHVIAQDCGESNAFYVPDEHTIEVCYELAADEREVFSTAGDSGRELDTEVYESMVATLYHELGHALIGELGLKITGREEDVADQLAAYILTGDDDSKQYLLTTADSYALHANQSEAPDDSAFADTHSLDQQRAVNFLCYVYGSDAKTFQYLVDQGSLDSDRAEGCAAEYTQMADGWEALLTPYLRK</sequence>
<keyword evidence="1" id="KW-0732">Signal</keyword>
<keyword evidence="3" id="KW-1185">Reference proteome</keyword>
<feature type="chain" id="PRO_5013097128" description="Metallopeptidase DUF4344" evidence="1">
    <location>
        <begin position="28"/>
        <end position="273"/>
    </location>
</feature>
<evidence type="ECO:0008006" key="4">
    <source>
        <dbReference type="Google" id="ProtNLM"/>
    </source>
</evidence>
<dbReference type="InterPro" id="IPR025644">
    <property type="entry name" value="DUF4344"/>
</dbReference>
<feature type="signal peptide" evidence="1">
    <location>
        <begin position="1"/>
        <end position="27"/>
    </location>
</feature>
<dbReference type="KEGG" id="mste:MSTE_01216"/>
<gene>
    <name evidence="2" type="ORF">MSTE_01216</name>
</gene>